<evidence type="ECO:0000256" key="5">
    <source>
        <dbReference type="ARBA" id="ARBA00023136"/>
    </source>
</evidence>
<comment type="subcellular location">
    <subcellularLocation>
        <location evidence="1">Cell membrane</location>
        <topology evidence="1">Multi-pass membrane protein</topology>
    </subcellularLocation>
</comment>
<proteinExistence type="predicted"/>
<accession>A0ABT0VJ38</accession>
<feature type="transmembrane region" description="Helical" evidence="6">
    <location>
        <begin position="114"/>
        <end position="133"/>
    </location>
</feature>
<feature type="transmembrane region" description="Helical" evidence="6">
    <location>
        <begin position="403"/>
        <end position="425"/>
    </location>
</feature>
<evidence type="ECO:0000256" key="6">
    <source>
        <dbReference type="SAM" id="Phobius"/>
    </source>
</evidence>
<organism evidence="7 8">
    <name type="scientific">Periweissella beninensis</name>
    <dbReference type="NCBI Taxonomy" id="504936"/>
    <lineage>
        <taxon>Bacteria</taxon>
        <taxon>Bacillati</taxon>
        <taxon>Bacillota</taxon>
        <taxon>Bacilli</taxon>
        <taxon>Lactobacillales</taxon>
        <taxon>Lactobacillaceae</taxon>
        <taxon>Periweissella</taxon>
    </lineage>
</organism>
<dbReference type="EMBL" id="JAGMVS010000069">
    <property type="protein sequence ID" value="MCM2437848.1"/>
    <property type="molecule type" value="Genomic_DNA"/>
</dbReference>
<evidence type="ECO:0000256" key="3">
    <source>
        <dbReference type="ARBA" id="ARBA00022692"/>
    </source>
</evidence>
<dbReference type="Pfam" id="PF01943">
    <property type="entry name" value="Polysacc_synt"/>
    <property type="match status" value="1"/>
</dbReference>
<dbReference type="Proteomes" id="UP001057481">
    <property type="component" value="Unassembled WGS sequence"/>
</dbReference>
<evidence type="ECO:0000256" key="2">
    <source>
        <dbReference type="ARBA" id="ARBA00022475"/>
    </source>
</evidence>
<keyword evidence="3 6" id="KW-0812">Transmembrane</keyword>
<keyword evidence="5 6" id="KW-0472">Membrane</keyword>
<keyword evidence="4 6" id="KW-1133">Transmembrane helix</keyword>
<feature type="transmembrane region" description="Helical" evidence="6">
    <location>
        <begin position="350"/>
        <end position="372"/>
    </location>
</feature>
<feature type="transmembrane region" description="Helical" evidence="6">
    <location>
        <begin position="475"/>
        <end position="494"/>
    </location>
</feature>
<feature type="transmembrane region" description="Helical" evidence="6">
    <location>
        <begin position="154"/>
        <end position="172"/>
    </location>
</feature>
<dbReference type="RefSeq" id="WP_205143796.1">
    <property type="nucleotide sequence ID" value="NZ_JAFBDN010000011.1"/>
</dbReference>
<feature type="transmembrane region" description="Helical" evidence="6">
    <location>
        <begin position="7"/>
        <end position="27"/>
    </location>
</feature>
<evidence type="ECO:0000256" key="1">
    <source>
        <dbReference type="ARBA" id="ARBA00004651"/>
    </source>
</evidence>
<dbReference type="PANTHER" id="PTHR30250">
    <property type="entry name" value="PST FAMILY PREDICTED COLANIC ACID TRANSPORTER"/>
    <property type="match status" value="1"/>
</dbReference>
<dbReference type="PANTHER" id="PTHR30250:SF29">
    <property type="entry name" value="POLYSACCHARIDE BIOSYNTHESIS PROTEIN C-TERMINAL DOMAIN-CONTAINING PROTEIN"/>
    <property type="match status" value="1"/>
</dbReference>
<name>A0ABT0VJ38_9LACO</name>
<dbReference type="InterPro" id="IPR002797">
    <property type="entry name" value="Polysacc_synth"/>
</dbReference>
<dbReference type="InterPro" id="IPR050833">
    <property type="entry name" value="Poly_Biosynth_Transport"/>
</dbReference>
<feature type="transmembrane region" description="Helical" evidence="6">
    <location>
        <begin position="47"/>
        <end position="65"/>
    </location>
</feature>
<feature type="transmembrane region" description="Helical" evidence="6">
    <location>
        <begin position="226"/>
        <end position="246"/>
    </location>
</feature>
<feature type="transmembrane region" description="Helical" evidence="6">
    <location>
        <begin position="278"/>
        <end position="298"/>
    </location>
</feature>
<sequence length="517" mass="56740">MSNRQIIKGALILSTAGVVAKILSAIYRIPLENFVGNTGFYVYQQVYPIYGLGMTLALNGLPVFISKLISEKATLTEQLVTSKIIFKYLMVLGVGLWAGLMLGSSLIAKLMGDVNLAHVIMAVSWMFLFLPILATGRGLAQGQHNMRPTAFSQVIEQIVRVLIIIGVAYLAMKLKWNVYFMGMLAMLSAPIAGGVASLFFIKNVPLFLSKTISSTKKQRQQIKQRLLTEGILVSSLVGLLLILQLIDSFTVRSALISSGIPSEQAKAVKGIYDRAQPLVQFGLVLATGFATSSLPSLRRLFLNKAQKVLRMTIMQLLKVTAWLAIMITMGLISLMPQINQLLFGTRTNSWTLAVYMLTIISMSLLLILTSILQSIEQTQSLEPGLIIAIGIKGALNTILVEKLGIMGASITTVCALVGMLSYIWFHVYQQLLLNGPLLKSFMLKLVGQSLLMLVVVRFITTFLEQIYSTSRSLTLVTIIIATSIGASISGYLLFKTKLLTVEEIEMLPLGKKILKLR</sequence>
<feature type="transmembrane region" description="Helical" evidence="6">
    <location>
        <begin position="445"/>
        <end position="463"/>
    </location>
</feature>
<reference evidence="7" key="1">
    <citation type="submission" date="2021-04" db="EMBL/GenBank/DDBJ databases">
        <title>Taxonomic assessment of Weissella genus.</title>
        <authorList>
            <person name="Fanelli F."/>
            <person name="Chieffi D."/>
            <person name="Dell'Aquila A."/>
            <person name="Gyu-Sung C."/>
            <person name="Franz C.M.A.P."/>
            <person name="Fusco V."/>
        </authorList>
    </citation>
    <scope>NUCLEOTIDE SEQUENCE</scope>
    <source>
        <strain evidence="7">LMG 25373</strain>
    </source>
</reference>
<keyword evidence="2" id="KW-1003">Cell membrane</keyword>
<feature type="transmembrane region" description="Helical" evidence="6">
    <location>
        <begin position="319"/>
        <end position="338"/>
    </location>
</feature>
<evidence type="ECO:0000313" key="7">
    <source>
        <dbReference type="EMBL" id="MCM2437848.1"/>
    </source>
</evidence>
<dbReference type="InterPro" id="IPR024923">
    <property type="entry name" value="PG_synth_SpoVB"/>
</dbReference>
<comment type="caution">
    <text evidence="7">The sequence shown here is derived from an EMBL/GenBank/DDBJ whole genome shotgun (WGS) entry which is preliminary data.</text>
</comment>
<keyword evidence="8" id="KW-1185">Reference proteome</keyword>
<dbReference type="CDD" id="cd13124">
    <property type="entry name" value="MATE_SpoVB_like"/>
    <property type="match status" value="1"/>
</dbReference>
<gene>
    <name evidence="7" type="ORF">KAK10_07995</name>
</gene>
<evidence type="ECO:0000313" key="8">
    <source>
        <dbReference type="Proteomes" id="UP001057481"/>
    </source>
</evidence>
<protein>
    <submittedName>
        <fullName evidence="7">Polysaccharide biosynthesis protein</fullName>
    </submittedName>
</protein>
<feature type="transmembrane region" description="Helical" evidence="6">
    <location>
        <begin position="85"/>
        <end position="108"/>
    </location>
</feature>
<feature type="transmembrane region" description="Helical" evidence="6">
    <location>
        <begin position="178"/>
        <end position="201"/>
    </location>
</feature>
<evidence type="ECO:0000256" key="4">
    <source>
        <dbReference type="ARBA" id="ARBA00022989"/>
    </source>
</evidence>